<dbReference type="PATRIC" id="fig|1291379.3.peg.691"/>
<protein>
    <submittedName>
        <fullName evidence="1">Uncharacterized protein</fullName>
    </submittedName>
</protein>
<dbReference type="RefSeq" id="WP_020964490.1">
    <property type="nucleotide sequence ID" value="NC_022097.1"/>
</dbReference>
<evidence type="ECO:0000313" key="2">
    <source>
        <dbReference type="Proteomes" id="UP000015620"/>
    </source>
</evidence>
<proteinExistence type="predicted"/>
<evidence type="ECO:0000313" key="1">
    <source>
        <dbReference type="EMBL" id="AGT43190.1"/>
    </source>
</evidence>
<accession>S5ZSU9</accession>
<dbReference type="GeneID" id="301089364"/>
<dbReference type="AlphaFoldDB" id="S5ZSU9"/>
<dbReference type="EMBL" id="CP004120">
    <property type="protein sequence ID" value="AGT43190.1"/>
    <property type="molecule type" value="Genomic_DNA"/>
</dbReference>
<organism evidence="1 2">
    <name type="scientific">Treponema pedis str. T A4</name>
    <dbReference type="NCBI Taxonomy" id="1291379"/>
    <lineage>
        <taxon>Bacteria</taxon>
        <taxon>Pseudomonadati</taxon>
        <taxon>Spirochaetota</taxon>
        <taxon>Spirochaetia</taxon>
        <taxon>Spirochaetales</taxon>
        <taxon>Treponemataceae</taxon>
        <taxon>Treponema</taxon>
    </lineage>
</organism>
<dbReference type="STRING" id="1291379.TPE_0694"/>
<gene>
    <name evidence="1" type="ORF">TPE_0694</name>
</gene>
<keyword evidence="2" id="KW-1185">Reference proteome</keyword>
<dbReference type="KEGG" id="tped:TPE_0694"/>
<name>S5ZSU9_9SPIR</name>
<sequence length="65" mass="6819">MGVAAAGVASAPPAFSTAPCAGIAAQGIFRQIFEKPAETFNVPNAGLTTATIFLRYSYIINEYHL</sequence>
<dbReference type="Proteomes" id="UP000015620">
    <property type="component" value="Chromosome"/>
</dbReference>
<dbReference type="HOGENOM" id="CLU_2848533_0_0_12"/>
<reference evidence="1 2" key="1">
    <citation type="journal article" date="2013" name="PLoS ONE">
        <title>Genome-Wide Relatedness of Treponema pedis, from Gingiva and Necrotic Skin Lesions of Pigs, with the Human Oral Pathogen Treponema denticola.</title>
        <authorList>
            <person name="Svartstrom O."/>
            <person name="Mushtaq M."/>
            <person name="Pringle M."/>
            <person name="Segerman B."/>
        </authorList>
    </citation>
    <scope>NUCLEOTIDE SEQUENCE [LARGE SCALE GENOMIC DNA]</scope>
    <source>
        <strain evidence="1">T A4</strain>
    </source>
</reference>